<gene>
    <name evidence="1" type="ORF">CLUMA_CG016812</name>
</gene>
<accession>A0A1J1IUM3</accession>
<name>A0A1J1IUM3_9DIPT</name>
<proteinExistence type="predicted"/>
<dbReference type="Proteomes" id="UP000183832">
    <property type="component" value="Unassembled WGS sequence"/>
</dbReference>
<protein>
    <submittedName>
        <fullName evidence="1">CLUMA_CG016812, isoform A</fullName>
    </submittedName>
</protein>
<evidence type="ECO:0000313" key="1">
    <source>
        <dbReference type="EMBL" id="CRL03402.1"/>
    </source>
</evidence>
<keyword evidence="2" id="KW-1185">Reference proteome</keyword>
<sequence>MNQLDVGFGKGSKYENNVSQLKQLSILSLLTVKYCLISEVHSNALHGRGDIQSTKCYAKFTRI</sequence>
<reference evidence="1 2" key="1">
    <citation type="submission" date="2015-04" db="EMBL/GenBank/DDBJ databases">
        <authorList>
            <person name="Syromyatnikov M.Y."/>
            <person name="Popov V.N."/>
        </authorList>
    </citation>
    <scope>NUCLEOTIDE SEQUENCE [LARGE SCALE GENOMIC DNA]</scope>
</reference>
<dbReference type="AlphaFoldDB" id="A0A1J1IUM3"/>
<organism evidence="1 2">
    <name type="scientific">Clunio marinus</name>
    <dbReference type="NCBI Taxonomy" id="568069"/>
    <lineage>
        <taxon>Eukaryota</taxon>
        <taxon>Metazoa</taxon>
        <taxon>Ecdysozoa</taxon>
        <taxon>Arthropoda</taxon>
        <taxon>Hexapoda</taxon>
        <taxon>Insecta</taxon>
        <taxon>Pterygota</taxon>
        <taxon>Neoptera</taxon>
        <taxon>Endopterygota</taxon>
        <taxon>Diptera</taxon>
        <taxon>Nematocera</taxon>
        <taxon>Chironomoidea</taxon>
        <taxon>Chironomidae</taxon>
        <taxon>Clunio</taxon>
    </lineage>
</organism>
<evidence type="ECO:0000313" key="2">
    <source>
        <dbReference type="Proteomes" id="UP000183832"/>
    </source>
</evidence>
<dbReference type="EMBL" id="CVRI01000059">
    <property type="protein sequence ID" value="CRL03402.1"/>
    <property type="molecule type" value="Genomic_DNA"/>
</dbReference>